<evidence type="ECO:0000313" key="5">
    <source>
        <dbReference type="Proteomes" id="UP000631181"/>
    </source>
</evidence>
<feature type="compositionally biased region" description="Gly residues" evidence="1">
    <location>
        <begin position="359"/>
        <end position="374"/>
    </location>
</feature>
<feature type="region of interest" description="Disordered" evidence="1">
    <location>
        <begin position="350"/>
        <end position="388"/>
    </location>
</feature>
<keyword evidence="5" id="KW-1185">Reference proteome</keyword>
<evidence type="ECO:0000313" key="4">
    <source>
        <dbReference type="EMBL" id="KAF7717074.1"/>
    </source>
</evidence>
<dbReference type="InterPro" id="IPR015889">
    <property type="entry name" value="Intradiol_dOase_core"/>
</dbReference>
<name>A0A8J8W529_9EURO</name>
<dbReference type="GO" id="GO:0008199">
    <property type="term" value="F:ferric iron binding"/>
    <property type="evidence" value="ECO:0007669"/>
    <property type="project" value="InterPro"/>
</dbReference>
<evidence type="ECO:0000256" key="1">
    <source>
        <dbReference type="SAM" id="MobiDB-lite"/>
    </source>
</evidence>
<protein>
    <recommendedName>
        <fullName evidence="3">Intradiol ring-cleavage dioxygenases domain-containing protein</fullName>
    </recommendedName>
</protein>
<dbReference type="CDD" id="cd03457">
    <property type="entry name" value="intradiol_dioxygenase_like"/>
    <property type="match status" value="1"/>
</dbReference>
<feature type="domain" description="Intradiol ring-cleavage dioxygenases" evidence="3">
    <location>
        <begin position="136"/>
        <end position="234"/>
    </location>
</feature>
<keyword evidence="2" id="KW-0732">Signal</keyword>
<reference evidence="4" key="1">
    <citation type="journal article" date="2020" name="Front. Microbiol.">
        <title>Gene regulatory networks of Penicillium echinulatum 2HH and Penicillium oxalicum 114-2 inferred by a computational biology approach.</title>
        <authorList>
            <person name="Lenz A.R."/>
            <person name="Galan-Vasquez E."/>
            <person name="Balbinot E."/>
            <person name="De Abreu F.P."/>
            <person name="De Oliveira N.S."/>
            <person name="Da Rosa L.O."/>
            <person name="De Avila E Silva S."/>
            <person name="Camassola M."/>
            <person name="Dillon A.J.P."/>
            <person name="Perez-Rueda E."/>
        </authorList>
    </citation>
    <scope>NUCLEOTIDE SEQUENCE</scope>
    <source>
        <strain evidence="4">S1M29</strain>
    </source>
</reference>
<sequence length="409" mass="43139">MVRIVSAITASLVAVASLVAAHPGHDHKAEAAERRQFMESARMQTRSLSQCASQLKARGHEAKNVARRHHAVRSIRHRRGLIGGNRYLRARDLDSALGTSHASNLTGITPSTDASILFGSEATCILAPDVTQGPYYVSGELIRRNIVENEGGVPLYMDIQLIDTNTCEPLPDVYMDLWHCNATGVYSGVQANGNGDSSDATNLNATFLRGIQPSNREGIVQFESIFPGHYTGRATHIHVLTHPVNETTVFQNNTISGLYSSKISHVGQLFFDQDLITQVEKVSPYSTNTQALTTNAEDSILSEEADSIDPFMEYVLLGNDISDGIFAWITVGVDSTEDSTVTPAAYYTEQGGVENENSGMGGGGGGSDGPGGSGAPPSGGFSSMAATPSSSIGLAATSSAVAACGETAA</sequence>
<feature type="chain" id="PRO_5035238747" description="Intradiol ring-cleavage dioxygenases domain-containing protein" evidence="2">
    <location>
        <begin position="22"/>
        <end position="409"/>
    </location>
</feature>
<organism evidence="4 5">
    <name type="scientific">Penicillium ucsense</name>
    <dbReference type="NCBI Taxonomy" id="2839758"/>
    <lineage>
        <taxon>Eukaryota</taxon>
        <taxon>Fungi</taxon>
        <taxon>Dikarya</taxon>
        <taxon>Ascomycota</taxon>
        <taxon>Pezizomycotina</taxon>
        <taxon>Eurotiomycetes</taxon>
        <taxon>Eurotiomycetidae</taxon>
        <taxon>Eurotiales</taxon>
        <taxon>Aspergillaceae</taxon>
        <taxon>Penicillium</taxon>
    </lineage>
</organism>
<accession>A0A8J8W529</accession>
<dbReference type="Pfam" id="PF00775">
    <property type="entry name" value="Dioxygenase_C"/>
    <property type="match status" value="1"/>
</dbReference>
<comment type="caution">
    <text evidence="4">The sequence shown here is derived from an EMBL/GenBank/DDBJ whole genome shotgun (WGS) entry which is preliminary data.</text>
</comment>
<dbReference type="GO" id="GO:0016702">
    <property type="term" value="F:oxidoreductase activity, acting on single donors with incorporation of molecular oxygen, incorporation of two atoms of oxygen"/>
    <property type="evidence" value="ECO:0007669"/>
    <property type="project" value="InterPro"/>
</dbReference>
<evidence type="ECO:0000259" key="3">
    <source>
        <dbReference type="Pfam" id="PF00775"/>
    </source>
</evidence>
<dbReference type="Gene3D" id="2.60.130.10">
    <property type="entry name" value="Aromatic compound dioxygenase"/>
    <property type="match status" value="1"/>
</dbReference>
<feature type="signal peptide" evidence="2">
    <location>
        <begin position="1"/>
        <end position="21"/>
    </location>
</feature>
<dbReference type="PANTHER" id="PTHR34315:SF1">
    <property type="entry name" value="INTRADIOL RING-CLEAVAGE DIOXYGENASES DOMAIN-CONTAINING PROTEIN-RELATED"/>
    <property type="match status" value="1"/>
</dbReference>
<proteinExistence type="predicted"/>
<gene>
    <name evidence="4" type="ORF">PECM_004778</name>
</gene>
<dbReference type="Proteomes" id="UP000631181">
    <property type="component" value="Unassembled WGS sequence"/>
</dbReference>
<dbReference type="SUPFAM" id="SSF49482">
    <property type="entry name" value="Aromatic compound dioxygenase"/>
    <property type="match status" value="1"/>
</dbReference>
<dbReference type="PANTHER" id="PTHR34315">
    <property type="match status" value="1"/>
</dbReference>
<dbReference type="InterPro" id="IPR000627">
    <property type="entry name" value="Intradiol_dOase_C"/>
</dbReference>
<dbReference type="OrthoDB" id="121380at2759"/>
<dbReference type="EMBL" id="WIWV01000031">
    <property type="protein sequence ID" value="KAF7717074.1"/>
    <property type="molecule type" value="Genomic_DNA"/>
</dbReference>
<evidence type="ECO:0000256" key="2">
    <source>
        <dbReference type="SAM" id="SignalP"/>
    </source>
</evidence>
<dbReference type="AlphaFoldDB" id="A0A8J8W529"/>